<accession>A0A2C9CQD3</accession>
<dbReference type="RefSeq" id="WP_097928972.1">
    <property type="nucleotide sequence ID" value="NZ_OCTN01000002.1"/>
</dbReference>
<dbReference type="AlphaFoldDB" id="A0A2C9CQD3"/>
<evidence type="ECO:0000313" key="2">
    <source>
        <dbReference type="Proteomes" id="UP000220034"/>
    </source>
</evidence>
<sequence>MLSTEQLAALAVSILGTITAVARWAWVQGKKEAGDAPSAATPLCQYPPELSSKIDRLTWAVDEMRKDLRDIERGIK</sequence>
<dbReference type="EMBL" id="OCTN01000002">
    <property type="protein sequence ID" value="SOH93385.1"/>
    <property type="molecule type" value="Genomic_DNA"/>
</dbReference>
<name>A0A2C9CQD3_9RHOB</name>
<gene>
    <name evidence="1" type="ORF">SAMN06273572_10261</name>
</gene>
<evidence type="ECO:0000313" key="1">
    <source>
        <dbReference type="EMBL" id="SOH93385.1"/>
    </source>
</evidence>
<dbReference type="Proteomes" id="UP000220034">
    <property type="component" value="Unassembled WGS sequence"/>
</dbReference>
<reference evidence="2" key="1">
    <citation type="submission" date="2017-09" db="EMBL/GenBank/DDBJ databases">
        <authorList>
            <person name="Varghese N."/>
            <person name="Submissions S."/>
        </authorList>
    </citation>
    <scope>NUCLEOTIDE SEQUENCE [LARGE SCALE GENOMIC DNA]</scope>
    <source>
        <strain evidence="2">C7</strain>
    </source>
</reference>
<proteinExistence type="predicted"/>
<keyword evidence="2" id="KW-1185">Reference proteome</keyword>
<protein>
    <submittedName>
        <fullName evidence="1">Uncharacterized protein</fullName>
    </submittedName>
</protein>
<organism evidence="1 2">
    <name type="scientific">Pontivivens marinum</name>
    <dbReference type="NCBI Taxonomy" id="1690039"/>
    <lineage>
        <taxon>Bacteria</taxon>
        <taxon>Pseudomonadati</taxon>
        <taxon>Pseudomonadota</taxon>
        <taxon>Alphaproteobacteria</taxon>
        <taxon>Rhodobacterales</taxon>
        <taxon>Paracoccaceae</taxon>
        <taxon>Pontivivens</taxon>
    </lineage>
</organism>